<organism evidence="4 5">
    <name type="scientific">Sinanodonta woodiana</name>
    <name type="common">Chinese pond mussel</name>
    <name type="synonym">Anodonta woodiana</name>
    <dbReference type="NCBI Taxonomy" id="1069815"/>
    <lineage>
        <taxon>Eukaryota</taxon>
        <taxon>Metazoa</taxon>
        <taxon>Spiralia</taxon>
        <taxon>Lophotrochozoa</taxon>
        <taxon>Mollusca</taxon>
        <taxon>Bivalvia</taxon>
        <taxon>Autobranchia</taxon>
        <taxon>Heteroconchia</taxon>
        <taxon>Palaeoheterodonta</taxon>
        <taxon>Unionida</taxon>
        <taxon>Unionoidea</taxon>
        <taxon>Unionidae</taxon>
        <taxon>Unioninae</taxon>
        <taxon>Sinanodonta</taxon>
    </lineage>
</organism>
<dbReference type="PROSITE" id="PS50041">
    <property type="entry name" value="C_TYPE_LECTIN_2"/>
    <property type="match status" value="1"/>
</dbReference>
<protein>
    <recommendedName>
        <fullName evidence="3">C-type lectin domain-containing protein</fullName>
    </recommendedName>
</protein>
<name>A0ABD3VIM8_SINWO</name>
<feature type="chain" id="PRO_5044799799" description="C-type lectin domain-containing protein" evidence="2">
    <location>
        <begin position="23"/>
        <end position="157"/>
    </location>
</feature>
<dbReference type="Proteomes" id="UP001634394">
    <property type="component" value="Unassembled WGS sequence"/>
</dbReference>
<gene>
    <name evidence="4" type="ORF">ACJMK2_007393</name>
</gene>
<dbReference type="InterPro" id="IPR016186">
    <property type="entry name" value="C-type_lectin-like/link_sf"/>
</dbReference>
<feature type="coiled-coil region" evidence="1">
    <location>
        <begin position="46"/>
        <end position="73"/>
    </location>
</feature>
<dbReference type="Pfam" id="PF00059">
    <property type="entry name" value="Lectin_C"/>
    <property type="match status" value="1"/>
</dbReference>
<dbReference type="EMBL" id="JBJQND010000011">
    <property type="protein sequence ID" value="KAL3861357.1"/>
    <property type="molecule type" value="Genomic_DNA"/>
</dbReference>
<feature type="signal peptide" evidence="2">
    <location>
        <begin position="1"/>
        <end position="22"/>
    </location>
</feature>
<evidence type="ECO:0000256" key="1">
    <source>
        <dbReference type="SAM" id="Coils"/>
    </source>
</evidence>
<evidence type="ECO:0000259" key="3">
    <source>
        <dbReference type="PROSITE" id="PS50041"/>
    </source>
</evidence>
<dbReference type="CDD" id="cd00037">
    <property type="entry name" value="CLECT"/>
    <property type="match status" value="1"/>
</dbReference>
<evidence type="ECO:0000313" key="5">
    <source>
        <dbReference type="Proteomes" id="UP001634394"/>
    </source>
</evidence>
<evidence type="ECO:0000256" key="2">
    <source>
        <dbReference type="SAM" id="SignalP"/>
    </source>
</evidence>
<reference evidence="4 5" key="1">
    <citation type="submission" date="2024-11" db="EMBL/GenBank/DDBJ databases">
        <title>Chromosome-level genome assembly of the freshwater bivalve Anodonta woodiana.</title>
        <authorList>
            <person name="Chen X."/>
        </authorList>
    </citation>
    <scope>NUCLEOTIDE SEQUENCE [LARGE SCALE GENOMIC DNA]</scope>
    <source>
        <strain evidence="4">MN2024</strain>
        <tissue evidence="4">Gills</tissue>
    </source>
</reference>
<accession>A0ABD3VIM8</accession>
<sequence>MEPYLLAGLLTLLYPLFSPCTCLLDNVGDADLKAVRYRLQDEKEKRLLLENDVETMMLKLAELERLIKKDRNKTEVTSSTQCAYAFVSHANHCYLYVGLAATWIEAQMYCRVFGGSLVSIETQEEWIIIRSYLESVKAHDVVWIDGTDILKEGMALD</sequence>
<dbReference type="AlphaFoldDB" id="A0ABD3VIM8"/>
<proteinExistence type="predicted"/>
<feature type="domain" description="C-type lectin" evidence="3">
    <location>
        <begin position="89"/>
        <end position="153"/>
    </location>
</feature>
<keyword evidence="5" id="KW-1185">Reference proteome</keyword>
<dbReference type="InterPro" id="IPR001304">
    <property type="entry name" value="C-type_lectin-like"/>
</dbReference>
<evidence type="ECO:0000313" key="4">
    <source>
        <dbReference type="EMBL" id="KAL3861357.1"/>
    </source>
</evidence>
<dbReference type="Gene3D" id="3.10.100.10">
    <property type="entry name" value="Mannose-Binding Protein A, subunit A"/>
    <property type="match status" value="1"/>
</dbReference>
<keyword evidence="1" id="KW-0175">Coiled coil</keyword>
<dbReference type="InterPro" id="IPR016187">
    <property type="entry name" value="CTDL_fold"/>
</dbReference>
<dbReference type="SUPFAM" id="SSF56436">
    <property type="entry name" value="C-type lectin-like"/>
    <property type="match status" value="1"/>
</dbReference>
<keyword evidence="2" id="KW-0732">Signal</keyword>
<comment type="caution">
    <text evidence="4">The sequence shown here is derived from an EMBL/GenBank/DDBJ whole genome shotgun (WGS) entry which is preliminary data.</text>
</comment>